<dbReference type="PANTHER" id="PTHR46390">
    <property type="entry name" value="MANNOSE-1-PHOSPHATE GUANYLYLTRANSFERASE"/>
    <property type="match status" value="1"/>
</dbReference>
<proteinExistence type="predicted"/>
<dbReference type="InterPro" id="IPR014710">
    <property type="entry name" value="RmlC-like_jellyroll"/>
</dbReference>
<dbReference type="Gene3D" id="3.90.550.10">
    <property type="entry name" value="Spore Coat Polysaccharide Biosynthesis Protein SpsA, Chain A"/>
    <property type="match status" value="1"/>
</dbReference>
<keyword evidence="3" id="KW-0548">Nucleotidyltransferase</keyword>
<evidence type="ECO:0000259" key="2">
    <source>
        <dbReference type="Pfam" id="PF01050"/>
    </source>
</evidence>
<dbReference type="InterPro" id="IPR051161">
    <property type="entry name" value="Mannose-6P_isomerase_type2"/>
</dbReference>
<dbReference type="Proteomes" id="UP000182836">
    <property type="component" value="Unassembled WGS sequence"/>
</dbReference>
<dbReference type="InterPro" id="IPR001538">
    <property type="entry name" value="Man6P_isomerase-2_C"/>
</dbReference>
<evidence type="ECO:0000259" key="1">
    <source>
        <dbReference type="Pfam" id="PF00483"/>
    </source>
</evidence>
<dbReference type="SUPFAM" id="SSF51182">
    <property type="entry name" value="RmlC-like cupins"/>
    <property type="match status" value="1"/>
</dbReference>
<accession>A0A1G8N838</accession>
<dbReference type="CDD" id="cd02213">
    <property type="entry name" value="cupin_PMI_typeII_C"/>
    <property type="match status" value="1"/>
</dbReference>
<dbReference type="GO" id="GO:0005976">
    <property type="term" value="P:polysaccharide metabolic process"/>
    <property type="evidence" value="ECO:0007669"/>
    <property type="project" value="InterPro"/>
</dbReference>
<dbReference type="SUPFAM" id="SSF53448">
    <property type="entry name" value="Nucleotide-diphospho-sugar transferases"/>
    <property type="match status" value="1"/>
</dbReference>
<dbReference type="PANTHER" id="PTHR46390:SF1">
    <property type="entry name" value="MANNOSE-1-PHOSPHATE GUANYLYLTRANSFERASE"/>
    <property type="match status" value="1"/>
</dbReference>
<evidence type="ECO:0000313" key="3">
    <source>
        <dbReference type="EMBL" id="SDI76459.1"/>
    </source>
</evidence>
<protein>
    <submittedName>
        <fullName evidence="3">Mannose-1-phosphate guanylyltransferase (GDP) /mannose-6-phosphate isomerase, type 2</fullName>
    </submittedName>
</protein>
<dbReference type="GO" id="GO:0009298">
    <property type="term" value="P:GDP-mannose biosynthetic process"/>
    <property type="evidence" value="ECO:0007669"/>
    <property type="project" value="TreeGrafter"/>
</dbReference>
<feature type="domain" description="Mannose-6-phosphate isomerase type II C-terminal" evidence="2">
    <location>
        <begin position="355"/>
        <end position="458"/>
    </location>
</feature>
<feature type="domain" description="Nucleotidyl transferase" evidence="1">
    <location>
        <begin position="17"/>
        <end position="285"/>
    </location>
</feature>
<keyword evidence="3" id="KW-0808">Transferase</keyword>
<gene>
    <name evidence="3" type="ORF">SAMN04487909_107140</name>
</gene>
<dbReference type="GO" id="GO:0004475">
    <property type="term" value="F:mannose-1-phosphate guanylyltransferase (GTP) activity"/>
    <property type="evidence" value="ECO:0007669"/>
    <property type="project" value="TreeGrafter"/>
</dbReference>
<dbReference type="Gene3D" id="2.60.120.10">
    <property type="entry name" value="Jelly Rolls"/>
    <property type="match status" value="1"/>
</dbReference>
<dbReference type="InterPro" id="IPR005835">
    <property type="entry name" value="NTP_transferase_dom"/>
</dbReference>
<dbReference type="GO" id="GO:0016853">
    <property type="term" value="F:isomerase activity"/>
    <property type="evidence" value="ECO:0007669"/>
    <property type="project" value="UniProtKB-KW"/>
</dbReference>
<dbReference type="EMBL" id="FNED01000007">
    <property type="protein sequence ID" value="SDI76459.1"/>
    <property type="molecule type" value="Genomic_DNA"/>
</dbReference>
<dbReference type="InterPro" id="IPR011051">
    <property type="entry name" value="RmlC_Cupin_sf"/>
</dbReference>
<evidence type="ECO:0000313" key="4">
    <source>
        <dbReference type="Proteomes" id="UP000182836"/>
    </source>
</evidence>
<dbReference type="AlphaFoldDB" id="A0A1G8N838"/>
<keyword evidence="3" id="KW-0413">Isomerase</keyword>
<dbReference type="Pfam" id="PF01050">
    <property type="entry name" value="MannoseP_isomer"/>
    <property type="match status" value="1"/>
</dbReference>
<name>A0A1G8N838_ANEMI</name>
<dbReference type="Pfam" id="PF00483">
    <property type="entry name" value="NTP_transferase"/>
    <property type="match status" value="1"/>
</dbReference>
<sequence>MHEQKYKLKVDRKVKFILLSGGSGKRLWPLSNASRAKQFLKMLKNEDAELESMIQRVWRQLHCVQLAKDTHIVTNKAQVDIIQNQIGTRIPLIVEPERRDTFPAIALAASYLYSYAEVSLDEIICVLPVDAYVENRFFERMKEIEKTITESGANLALIGAYPSYPSEKYGYIVPVHYKSSEQMLPYMTVQKFIEKPCEEEAQKLIGQKALWNCGIFAFTLDYLLGLLADNGLPLQYEELVKRYMELPSNSFDYEVVEKAEHIVVIPYEGEWRDLGTWNTLTEKMDTYVIGKGVVSTDSNNTHLINELEIPVAILGLSNIVVVSSPDGILVSDKSASPRMKEIMKNIGQRPMYEERRWGWYRVLDYKKFEDGNEVLTKRLKVLAGKNLSYQMHLKRKEVWTIISGEGEFILDGKWSRVKQGDVLQIPVGARHAAKATSDLELIEVQMGSELIEEDIVRLCMIWEEMEKSV</sequence>
<reference evidence="3 4" key="1">
    <citation type="submission" date="2016-10" db="EMBL/GenBank/DDBJ databases">
        <authorList>
            <person name="de Groot N.N."/>
        </authorList>
    </citation>
    <scope>NUCLEOTIDE SEQUENCE [LARGE SCALE GENOMIC DNA]</scope>
    <source>
        <strain evidence="3 4">DSM 2895</strain>
    </source>
</reference>
<organism evidence="3 4">
    <name type="scientific">Aneurinibacillus migulanus</name>
    <name type="common">Bacillus migulanus</name>
    <dbReference type="NCBI Taxonomy" id="47500"/>
    <lineage>
        <taxon>Bacteria</taxon>
        <taxon>Bacillati</taxon>
        <taxon>Bacillota</taxon>
        <taxon>Bacilli</taxon>
        <taxon>Bacillales</taxon>
        <taxon>Paenibacillaceae</taxon>
        <taxon>Aneurinibacillus group</taxon>
        <taxon>Aneurinibacillus</taxon>
    </lineage>
</organism>
<dbReference type="InterPro" id="IPR029044">
    <property type="entry name" value="Nucleotide-diphossugar_trans"/>
</dbReference>